<dbReference type="InterPro" id="IPR052574">
    <property type="entry name" value="CDIRP"/>
</dbReference>
<evidence type="ECO:0008006" key="5">
    <source>
        <dbReference type="Google" id="ProtNLM"/>
    </source>
</evidence>
<evidence type="ECO:0000256" key="1">
    <source>
        <dbReference type="ARBA" id="ARBA00022614"/>
    </source>
</evidence>
<dbReference type="RefSeq" id="WP_219053412.1">
    <property type="nucleotide sequence ID" value="NZ_JAHWDP010000006.1"/>
</dbReference>
<dbReference type="EMBL" id="JAHWDP010000006">
    <property type="protein sequence ID" value="MBW2938882.1"/>
    <property type="molecule type" value="Genomic_DNA"/>
</dbReference>
<sequence>MKNHLYLIILFIFFSCNKNNDDGVSVCDDTITLETLEATNVNYQSVTLNGVINKPNCDGFSITSQGFVYGTSPSPTINDIIAEVTGQNNITSGVENLTSSTTYYCRTFLTSPTKTLYGNEVSFTTTVPQLTYVPDDVFEQKLIDLDYDDLLDDYVITENINFITELDLEPVSGQSTIVTDLTGIQDFVALEVLNCRQNDIKTLDLTNNTNLKIIDCSFNSINYLNVGNNNNLEELYCNRNQISSLEVNQCPTLEILDCSHNLLPSLNISSNLGLKELNCGDNFLSTLEVSKNLELEKLYCYFNTIESLNISNNPNLTNLNCWRNQISELNVTNNKALISLNCSENQIKNLDVSQNYLLESLSCYENSLLTLDVSKNPLLKSIDAKINQLTEVNLGETNDLVFLSICCNNLNSIDISNSLSLRDIYIFGNQITTLDFSNHKNIFALWCGVNQLSSLNVANGNNLGISELVISGNPNLLCVQVDPVIPAHGFNCDPPPPGYWCKDPWTEVNTICD</sequence>
<dbReference type="AlphaFoldDB" id="A0A9X1JZW4"/>
<keyword evidence="1" id="KW-0433">Leucine-rich repeat</keyword>
<accession>A0A9X1JZW4</accession>
<evidence type="ECO:0000256" key="2">
    <source>
        <dbReference type="ARBA" id="ARBA00022737"/>
    </source>
</evidence>
<name>A0A9X1JZW4_9FLAO</name>
<dbReference type="PROSITE" id="PS51257">
    <property type="entry name" value="PROKAR_LIPOPROTEIN"/>
    <property type="match status" value="1"/>
</dbReference>
<reference evidence="3" key="1">
    <citation type="submission" date="2021-07" db="EMBL/GenBank/DDBJ databases">
        <title>Aureisphaera sp. CAU 1614 isolated from sea sediment.</title>
        <authorList>
            <person name="Kim W."/>
        </authorList>
    </citation>
    <scope>NUCLEOTIDE SEQUENCE</scope>
    <source>
        <strain evidence="3">CAU 1614</strain>
    </source>
</reference>
<evidence type="ECO:0000313" key="3">
    <source>
        <dbReference type="EMBL" id="MBW2938882.1"/>
    </source>
</evidence>
<gene>
    <name evidence="3" type="ORF">KXJ69_12260</name>
</gene>
<comment type="caution">
    <text evidence="3">The sequence shown here is derived from an EMBL/GenBank/DDBJ whole genome shotgun (WGS) entry which is preliminary data.</text>
</comment>
<dbReference type="Proteomes" id="UP001138686">
    <property type="component" value="Unassembled WGS sequence"/>
</dbReference>
<evidence type="ECO:0000313" key="4">
    <source>
        <dbReference type="Proteomes" id="UP001138686"/>
    </source>
</evidence>
<organism evidence="3 4">
    <name type="scientific">Halomarinibacterium sedimenti</name>
    <dbReference type="NCBI Taxonomy" id="2857106"/>
    <lineage>
        <taxon>Bacteria</taxon>
        <taxon>Pseudomonadati</taxon>
        <taxon>Bacteroidota</taxon>
        <taxon>Flavobacteriia</taxon>
        <taxon>Flavobacteriales</taxon>
        <taxon>Flavobacteriaceae</taxon>
        <taxon>Halomarinibacterium</taxon>
    </lineage>
</organism>
<dbReference type="PANTHER" id="PTHR47566">
    <property type="match status" value="1"/>
</dbReference>
<keyword evidence="4" id="KW-1185">Reference proteome</keyword>
<protein>
    <recommendedName>
        <fullName evidence="5">Leucine-rich repeat domain-containing protein</fullName>
    </recommendedName>
</protein>
<dbReference type="GO" id="GO:0035591">
    <property type="term" value="F:signaling adaptor activity"/>
    <property type="evidence" value="ECO:0007669"/>
    <property type="project" value="TreeGrafter"/>
</dbReference>
<dbReference type="PANTHER" id="PTHR47566:SF1">
    <property type="entry name" value="PROTEIN NUD1"/>
    <property type="match status" value="1"/>
</dbReference>
<proteinExistence type="predicted"/>
<keyword evidence="2" id="KW-0677">Repeat</keyword>